<organism evidence="2 3">
    <name type="scientific">Humibacter ginsenosidimutans</name>
    <dbReference type="NCBI Taxonomy" id="2599293"/>
    <lineage>
        <taxon>Bacteria</taxon>
        <taxon>Bacillati</taxon>
        <taxon>Actinomycetota</taxon>
        <taxon>Actinomycetes</taxon>
        <taxon>Micrococcales</taxon>
        <taxon>Microbacteriaceae</taxon>
        <taxon>Humibacter</taxon>
    </lineage>
</organism>
<reference evidence="2 3" key="1">
    <citation type="submission" date="2019-07" db="EMBL/GenBank/DDBJ databases">
        <title>Full genome sequence of Humibacter sp. WJ7-1.</title>
        <authorList>
            <person name="Im W.-T."/>
        </authorList>
    </citation>
    <scope>NUCLEOTIDE SEQUENCE [LARGE SCALE GENOMIC DNA]</scope>
    <source>
        <strain evidence="2 3">WJ7-1</strain>
    </source>
</reference>
<dbReference type="InterPro" id="IPR012347">
    <property type="entry name" value="Ferritin-like"/>
</dbReference>
<keyword evidence="3" id="KW-1185">Reference proteome</keyword>
<dbReference type="Pfam" id="PF13794">
    <property type="entry name" value="MiaE_2"/>
    <property type="match status" value="1"/>
</dbReference>
<evidence type="ECO:0000259" key="1">
    <source>
        <dbReference type="Pfam" id="PF13794"/>
    </source>
</evidence>
<dbReference type="Gene3D" id="1.20.1260.10">
    <property type="match status" value="1"/>
</dbReference>
<proteinExistence type="predicted"/>
<protein>
    <recommendedName>
        <fullName evidence="1">Ferritin-like domain-containing protein</fullName>
    </recommendedName>
</protein>
<evidence type="ECO:0000313" key="3">
    <source>
        <dbReference type="Proteomes" id="UP000320216"/>
    </source>
</evidence>
<dbReference type="Proteomes" id="UP000320216">
    <property type="component" value="Chromosome"/>
</dbReference>
<feature type="domain" description="Ferritin-like" evidence="1">
    <location>
        <begin position="41"/>
        <end position="199"/>
    </location>
</feature>
<dbReference type="InterPro" id="IPR059125">
    <property type="entry name" value="Ferritin_actino"/>
</dbReference>
<dbReference type="EMBL" id="CP042305">
    <property type="protein sequence ID" value="QDZ14360.1"/>
    <property type="molecule type" value="Genomic_DNA"/>
</dbReference>
<name>A0A5B8M447_9MICO</name>
<dbReference type="AlphaFoldDB" id="A0A5B8M447"/>
<dbReference type="KEGG" id="huw:FPZ11_05915"/>
<dbReference type="RefSeq" id="WP_146319179.1">
    <property type="nucleotide sequence ID" value="NZ_CP042305.1"/>
</dbReference>
<sequence>MASWFSRRAAPVDAPKLKPRREHATALRVDLHDIAPDLLPYLGQVAYLQLQAFESLSRVVQLVPALASKEAVAFAAGAALSKHQAIAAEIRRHDAEPAVVMEPFATAIDGFQAVTTGRDWQETLLAVYVTNGLLSDFFMRLAQGLPGDVGTRAASLLGTETGTERIAEILAAEIAADRTLGSRLAMWGRRLVGDTLLVARSALRLSGNERNDEERIDPVFTEVIGAHTRRMDALGLTA</sequence>
<accession>A0A5B8M447</accession>
<evidence type="ECO:0000313" key="2">
    <source>
        <dbReference type="EMBL" id="QDZ14360.1"/>
    </source>
</evidence>
<dbReference type="OrthoDB" id="3728083at2"/>
<gene>
    <name evidence="2" type="ORF">FPZ11_05915</name>
</gene>